<name>V5RCT5_ACIBA</name>
<accession>V5RCT5</accession>
<gene>
    <name evidence="2" type="primary">ptr5</name>
</gene>
<feature type="domain" description="Polysaccharide pyruvyl transferase" evidence="1">
    <location>
        <begin position="36"/>
        <end position="301"/>
    </location>
</feature>
<organism evidence="2">
    <name type="scientific">Acinetobacter baumannii</name>
    <dbReference type="NCBI Taxonomy" id="470"/>
    <lineage>
        <taxon>Bacteria</taxon>
        <taxon>Pseudomonadati</taxon>
        <taxon>Pseudomonadota</taxon>
        <taxon>Gammaproteobacteria</taxon>
        <taxon>Moraxellales</taxon>
        <taxon>Moraxellaceae</taxon>
        <taxon>Acinetobacter</taxon>
        <taxon>Acinetobacter calcoaceticus/baumannii complex</taxon>
    </lineage>
</organism>
<dbReference type="AlphaFoldDB" id="V5RCT5"/>
<dbReference type="RefSeq" id="WP_032023140.1">
    <property type="nucleotide sequence ID" value="NZ_JADVLQ010000022.1"/>
</dbReference>
<dbReference type="EMBL" id="KC526908">
    <property type="protein sequence ID" value="AHB32560.1"/>
    <property type="molecule type" value="Genomic_DNA"/>
</dbReference>
<dbReference type="InterPro" id="IPR007345">
    <property type="entry name" value="Polysacch_pyruvyl_Trfase"/>
</dbReference>
<reference evidence="2" key="2">
    <citation type="journal article" date="2018" name="Biochemistry (Mosc.)">
        <title>Structure of the K82 Capsular Polysaccharide from Acinetobacter baumannii LUH5534 Containing a d-Galactose 4,6-Pyruvic Acid Acetal.</title>
        <authorList>
            <person name="Kasimova A.A."/>
            <person name="Kenyon J.J."/>
            <person name="Arbatsky N.P."/>
            <person name="Shashkov A.S."/>
            <person name="Popova A.V."/>
            <person name="Knirel Y.A."/>
            <person name="Hall R.M."/>
        </authorList>
    </citation>
    <scope>NUCLEOTIDE SEQUENCE</scope>
    <source>
        <strain evidence="2">LUH5534</strain>
    </source>
</reference>
<protein>
    <submittedName>
        <fullName evidence="2">Ptr5</fullName>
    </submittedName>
</protein>
<proteinExistence type="predicted"/>
<dbReference type="Pfam" id="PF04230">
    <property type="entry name" value="PS_pyruv_trans"/>
    <property type="match status" value="1"/>
</dbReference>
<evidence type="ECO:0000259" key="1">
    <source>
        <dbReference type="Pfam" id="PF04230"/>
    </source>
</evidence>
<sequence length="325" mass="37760">MNADELRLHLKSIIESNLTPLINSDYVYWDLPYHINIGDTLIWQGTLDYLSELDYKMLDFGSYGTIAFPEIDKNIVILMHGGGNFGDIYTTSQDLRKDVVEKYKENKIIILPQTIHFYDKEKEKEDLIYFSKHKNLFLCVRDKLSYEIAIRYLDKSKVLLLPDMAFCIKPERLISQKKAPTSSRSLLMRRIDVEAKKVDDNLYKLTDVHSDWPTFENIPYSMLTIMRLCNLSKKILKSKNGNKTFLSKIIDKIAITYMKDKLFKQGVDFIGEYEVIYTTRLHGCILALLLNKKVILLDNSYGKNAGFYNAWLSECSNIVEVKSVN</sequence>
<evidence type="ECO:0000313" key="2">
    <source>
        <dbReference type="EMBL" id="AHB32560.1"/>
    </source>
</evidence>
<reference evidence="2" key="1">
    <citation type="journal article" date="2013" name="PLoS ONE">
        <title>Diversity in the major polysaccharide antigen of Acinetobacter baumannii assessed by DNA sequencing, and development of a molecular serotyping scheme.</title>
        <authorList>
            <person name="Hu D."/>
            <person name="Liu B."/>
            <person name="Dijkshoorn L."/>
            <person name="Wang L."/>
            <person name="Reeves P.R."/>
        </authorList>
    </citation>
    <scope>NUCLEOTIDE SEQUENCE</scope>
    <source>
        <strain evidence="2">LUH5534</strain>
    </source>
</reference>